<protein>
    <submittedName>
        <fullName evidence="7">C-type cytochrome</fullName>
    </submittedName>
</protein>
<reference evidence="7 8" key="1">
    <citation type="submission" date="2020-07" db="EMBL/GenBank/DDBJ databases">
        <title>Complete genome sequence of Chitinibacter sp. 2T18.</title>
        <authorList>
            <person name="Bae J.-W."/>
            <person name="Choi J.-W."/>
        </authorList>
    </citation>
    <scope>NUCLEOTIDE SEQUENCE [LARGE SCALE GENOMIC DNA]</scope>
    <source>
        <strain evidence="7 8">2T18</strain>
    </source>
</reference>
<feature type="chain" id="PRO_5028918193" evidence="5">
    <location>
        <begin position="23"/>
        <end position="467"/>
    </location>
</feature>
<evidence type="ECO:0000259" key="6">
    <source>
        <dbReference type="PROSITE" id="PS51007"/>
    </source>
</evidence>
<organism evidence="7 8">
    <name type="scientific">Chitinibacter bivalviorum</name>
    <dbReference type="NCBI Taxonomy" id="2739434"/>
    <lineage>
        <taxon>Bacteria</taxon>
        <taxon>Pseudomonadati</taxon>
        <taxon>Pseudomonadota</taxon>
        <taxon>Betaproteobacteria</taxon>
        <taxon>Neisseriales</taxon>
        <taxon>Chitinibacteraceae</taxon>
        <taxon>Chitinibacter</taxon>
    </lineage>
</organism>
<keyword evidence="8" id="KW-1185">Reference proteome</keyword>
<dbReference type="Pfam" id="PF06537">
    <property type="entry name" value="DHOR"/>
    <property type="match status" value="1"/>
</dbReference>
<evidence type="ECO:0000256" key="1">
    <source>
        <dbReference type="ARBA" id="ARBA00022617"/>
    </source>
</evidence>
<dbReference type="PANTHER" id="PTHR30600">
    <property type="entry name" value="CYTOCHROME C PEROXIDASE-RELATED"/>
    <property type="match status" value="1"/>
</dbReference>
<dbReference type="Proteomes" id="UP000509597">
    <property type="component" value="Chromosome"/>
</dbReference>
<evidence type="ECO:0000256" key="3">
    <source>
        <dbReference type="ARBA" id="ARBA00023004"/>
    </source>
</evidence>
<keyword evidence="5" id="KW-0732">Signal</keyword>
<dbReference type="Gene3D" id="1.10.760.10">
    <property type="entry name" value="Cytochrome c-like domain"/>
    <property type="match status" value="1"/>
</dbReference>
<dbReference type="EMBL" id="CP058627">
    <property type="protein sequence ID" value="QLG88932.1"/>
    <property type="molecule type" value="Genomic_DNA"/>
</dbReference>
<dbReference type="GO" id="GO:0020037">
    <property type="term" value="F:heme binding"/>
    <property type="evidence" value="ECO:0007669"/>
    <property type="project" value="InterPro"/>
</dbReference>
<evidence type="ECO:0000313" key="7">
    <source>
        <dbReference type="EMBL" id="QLG88932.1"/>
    </source>
</evidence>
<sequence length="467" mass="50572">MNMLHRFSLPLLACLIAGGVLAYESTAVLALLEQAELLPGGEAGTTDDHGKNAFSLPMPALTDDEVTQFEIGNAFFTKPWVEAPSSTTARDGLGPHFIAQSCGACHTLDGRGAPPDFANGIQQEQPMALLIRLSIPGQKPDPVYGGQFNNRAIPHVKPEGQVQIQYREIKGQFADGTPYSLQSPTYKLDHLGYGPLHKDIMLSPRIAPQMIGLGLLEAIPERDILANAERQRAEGRGIAGTPNYVPDAFAGKDMLGRFGWKANVATIAHQSAGAFLGDMGITSRVNPHEECTAKQKDCLKAPSGGKPEISDKNLEQVIFYSRTLAVPTRRDADSANVLRGKQLFKDANCVSCHTPSYKTGEFAPVPQLANQTIYPYTDLLLHDMGEGLADGRPDGRANGRQWKTPPLWGLGLVPTVNGHSRYLHDGRARSLMEAVLWHGGEAEASKQAVLKLNASDRANLEQFLKSL</sequence>
<name>A0A7H9BKN1_9NEIS</name>
<keyword evidence="1 4" id="KW-0349">Heme</keyword>
<evidence type="ECO:0000256" key="4">
    <source>
        <dbReference type="PROSITE-ProRule" id="PRU00433"/>
    </source>
</evidence>
<dbReference type="InterPro" id="IPR051395">
    <property type="entry name" value="Cytochrome_c_Peroxidase/MauG"/>
</dbReference>
<dbReference type="GO" id="GO:0046872">
    <property type="term" value="F:metal ion binding"/>
    <property type="evidence" value="ECO:0007669"/>
    <property type="project" value="UniProtKB-KW"/>
</dbReference>
<dbReference type="InterPro" id="IPR010538">
    <property type="entry name" value="DHOR"/>
</dbReference>
<dbReference type="InterPro" id="IPR009056">
    <property type="entry name" value="Cyt_c-like_dom"/>
</dbReference>
<dbReference type="PROSITE" id="PS51007">
    <property type="entry name" value="CYTC"/>
    <property type="match status" value="1"/>
</dbReference>
<dbReference type="InterPro" id="IPR036909">
    <property type="entry name" value="Cyt_c-like_dom_sf"/>
</dbReference>
<keyword evidence="2 4" id="KW-0479">Metal-binding</keyword>
<feature type="domain" description="Cytochrome c" evidence="6">
    <location>
        <begin position="335"/>
        <end position="467"/>
    </location>
</feature>
<feature type="signal peptide" evidence="5">
    <location>
        <begin position="1"/>
        <end position="22"/>
    </location>
</feature>
<dbReference type="AlphaFoldDB" id="A0A7H9BKN1"/>
<gene>
    <name evidence="7" type="ORF">HQ393_12175</name>
</gene>
<evidence type="ECO:0000313" key="8">
    <source>
        <dbReference type="Proteomes" id="UP000509597"/>
    </source>
</evidence>
<accession>A0A7H9BKN1</accession>
<proteinExistence type="predicted"/>
<evidence type="ECO:0000256" key="2">
    <source>
        <dbReference type="ARBA" id="ARBA00022723"/>
    </source>
</evidence>
<dbReference type="PIRSF" id="PIRSF028099">
    <property type="entry name" value="DUF1111"/>
    <property type="match status" value="1"/>
</dbReference>
<keyword evidence="3 4" id="KW-0408">Iron</keyword>
<dbReference type="GO" id="GO:0004130">
    <property type="term" value="F:cytochrome-c peroxidase activity"/>
    <property type="evidence" value="ECO:0007669"/>
    <property type="project" value="TreeGrafter"/>
</dbReference>
<dbReference type="GO" id="GO:0009055">
    <property type="term" value="F:electron transfer activity"/>
    <property type="evidence" value="ECO:0007669"/>
    <property type="project" value="InterPro"/>
</dbReference>
<dbReference type="KEGG" id="chiz:HQ393_12175"/>
<dbReference type="PANTHER" id="PTHR30600:SF4">
    <property type="entry name" value="CYTOCHROME C DOMAIN-CONTAINING PROTEIN"/>
    <property type="match status" value="1"/>
</dbReference>
<dbReference type="SUPFAM" id="SSF46626">
    <property type="entry name" value="Cytochrome c"/>
    <property type="match status" value="1"/>
</dbReference>
<evidence type="ECO:0000256" key="5">
    <source>
        <dbReference type="SAM" id="SignalP"/>
    </source>
</evidence>